<evidence type="ECO:0000313" key="1">
    <source>
        <dbReference type="EMBL" id="QCC32632.1"/>
    </source>
</evidence>
<proteinExistence type="predicted"/>
<evidence type="ECO:0000313" key="2">
    <source>
        <dbReference type="Proteomes" id="UP000296678"/>
    </source>
</evidence>
<sequence>MVDKHEEITLPIVLSCNYQSDITYPGQKQFDCGNPVIDKFVRATRIAKEKCA</sequence>
<dbReference type="GO" id="GO:0016740">
    <property type="term" value="F:transferase activity"/>
    <property type="evidence" value="ECO:0007669"/>
    <property type="project" value="UniProtKB-KW"/>
</dbReference>
<accession>A0A4P7TPC8</accession>
<dbReference type="EMBL" id="CP037923">
    <property type="protein sequence ID" value="QCC32632.1"/>
    <property type="molecule type" value="Genomic_DNA"/>
</dbReference>
<dbReference type="AlphaFoldDB" id="A0A4P7TPC8"/>
<name>A0A4P7TPC8_SHIFM</name>
<organism evidence="1 2">
    <name type="scientific">Shigella flexneri serotype 5a (strain M90T)</name>
    <dbReference type="NCBI Taxonomy" id="1086030"/>
    <lineage>
        <taxon>Bacteria</taxon>
        <taxon>Pseudomonadati</taxon>
        <taxon>Pseudomonadota</taxon>
        <taxon>Gammaproteobacteria</taxon>
        <taxon>Enterobacterales</taxon>
        <taxon>Enterobacteriaceae</taxon>
        <taxon>Shigella</taxon>
    </lineage>
</organism>
<dbReference type="Proteomes" id="UP000296678">
    <property type="component" value="Chromosome"/>
</dbReference>
<keyword evidence="1" id="KW-0808">Transferase</keyword>
<reference evidence="2" key="1">
    <citation type="submission" date="2019-03" db="EMBL/GenBank/DDBJ databases">
        <title>Complete genome sequence and annotation of the laboratory reference strain Shigella flexneri 5a M90T and genome-wide transcription start site determination.</title>
        <authorList>
            <person name="Cervantes-Rivera R."/>
            <person name="Puhar A."/>
        </authorList>
    </citation>
    <scope>NUCLEOTIDE SEQUENCE [LARGE SCALE GENOMIC DNA]</scope>
    <source>
        <strain evidence="2">M90T / Serotype 5a</strain>
    </source>
</reference>
<gene>
    <name evidence="1" type="ORF">EKN05_014575</name>
</gene>
<protein>
    <submittedName>
        <fullName evidence="1">GNAT family acetyltransferase</fullName>
    </submittedName>
</protein>